<dbReference type="AlphaFoldDB" id="A0A6I9UKV0"/>
<dbReference type="GeneID" id="105179220"/>
<evidence type="ECO:0000256" key="9">
    <source>
        <dbReference type="ARBA" id="ARBA00023136"/>
    </source>
</evidence>
<gene>
    <name evidence="17" type="primary">LOC105179220</name>
</gene>
<dbReference type="Pfam" id="PF07732">
    <property type="entry name" value="Cu-oxidase_3"/>
    <property type="match status" value="1"/>
</dbReference>
<evidence type="ECO:0000259" key="14">
    <source>
        <dbReference type="Pfam" id="PF07731"/>
    </source>
</evidence>
<dbReference type="RefSeq" id="XP_011101121.1">
    <property type="nucleotide sequence ID" value="XM_011102819.2"/>
</dbReference>
<dbReference type="InterPro" id="IPR011706">
    <property type="entry name" value="Cu-oxidase_C"/>
</dbReference>
<dbReference type="FunFam" id="2.60.40.420:FF:000023">
    <property type="entry name" value="Monocopper oxidase-like protein SKU5"/>
    <property type="match status" value="1"/>
</dbReference>
<dbReference type="GO" id="GO:0016491">
    <property type="term" value="F:oxidoreductase activity"/>
    <property type="evidence" value="ECO:0007669"/>
    <property type="project" value="InterPro"/>
</dbReference>
<organism evidence="16 17">
    <name type="scientific">Sesamum indicum</name>
    <name type="common">Oriental sesame</name>
    <name type="synonym">Sesamum orientale</name>
    <dbReference type="NCBI Taxonomy" id="4182"/>
    <lineage>
        <taxon>Eukaryota</taxon>
        <taxon>Viridiplantae</taxon>
        <taxon>Streptophyta</taxon>
        <taxon>Embryophyta</taxon>
        <taxon>Tracheophyta</taxon>
        <taxon>Spermatophyta</taxon>
        <taxon>Magnoliopsida</taxon>
        <taxon>eudicotyledons</taxon>
        <taxon>Gunneridae</taxon>
        <taxon>Pentapetalae</taxon>
        <taxon>asterids</taxon>
        <taxon>lamiids</taxon>
        <taxon>Lamiales</taxon>
        <taxon>Pedaliaceae</taxon>
        <taxon>Sesamum</taxon>
    </lineage>
</organism>
<keyword evidence="16" id="KW-1185">Reference proteome</keyword>
<dbReference type="Proteomes" id="UP000504604">
    <property type="component" value="Unplaced"/>
</dbReference>
<proteinExistence type="inferred from homology"/>
<evidence type="ECO:0000256" key="2">
    <source>
        <dbReference type="ARBA" id="ARBA00004609"/>
    </source>
</evidence>
<dbReference type="InterPro" id="IPR011707">
    <property type="entry name" value="Cu-oxidase-like_N"/>
</dbReference>
<comment type="subcellular location">
    <subcellularLocation>
        <location evidence="2">Cell membrane</location>
        <topology evidence="2">Lipid-anchor</topology>
        <topology evidence="2">GPI-anchor</topology>
    </subcellularLocation>
</comment>
<reference evidence="17" key="1">
    <citation type="submission" date="2025-08" db="UniProtKB">
        <authorList>
            <consortium name="RefSeq"/>
        </authorList>
    </citation>
    <scope>IDENTIFICATION</scope>
</reference>
<dbReference type="InterPro" id="IPR008972">
    <property type="entry name" value="Cupredoxin"/>
</dbReference>
<dbReference type="GO" id="GO:0098552">
    <property type="term" value="C:side of membrane"/>
    <property type="evidence" value="ECO:0007669"/>
    <property type="project" value="UniProtKB-KW"/>
</dbReference>
<dbReference type="Gene3D" id="2.60.40.420">
    <property type="entry name" value="Cupredoxins - blue copper proteins"/>
    <property type="match status" value="3"/>
</dbReference>
<dbReference type="FunCoup" id="A0A6I9UKV0">
    <property type="interactions" value="125"/>
</dbReference>
<dbReference type="OrthoDB" id="2121828at2759"/>
<feature type="domain" description="Plastocyanin-like" evidence="14">
    <location>
        <begin position="396"/>
        <end position="532"/>
    </location>
</feature>
<keyword evidence="6" id="KW-0479">Metal-binding</keyword>
<keyword evidence="10" id="KW-0325">Glycoprotein</keyword>
<dbReference type="KEGG" id="sind:105179220"/>
<name>A0A6I9UKV0_SESIN</name>
<dbReference type="InParanoid" id="A0A6I9UKV0"/>
<dbReference type="SUPFAM" id="SSF49503">
    <property type="entry name" value="Cupredoxins"/>
    <property type="match status" value="3"/>
</dbReference>
<feature type="domain" description="Plastocyanin-like" evidence="13">
    <location>
        <begin position="158"/>
        <end position="312"/>
    </location>
</feature>
<dbReference type="InterPro" id="IPR045087">
    <property type="entry name" value="Cu-oxidase_fam"/>
</dbReference>
<dbReference type="Pfam" id="PF07731">
    <property type="entry name" value="Cu-oxidase_2"/>
    <property type="match status" value="1"/>
</dbReference>
<feature type="signal peptide" evidence="12">
    <location>
        <begin position="1"/>
        <end position="21"/>
    </location>
</feature>
<evidence type="ECO:0000259" key="13">
    <source>
        <dbReference type="Pfam" id="PF00394"/>
    </source>
</evidence>
<dbReference type="GO" id="GO:0005507">
    <property type="term" value="F:copper ion binding"/>
    <property type="evidence" value="ECO:0007669"/>
    <property type="project" value="InterPro"/>
</dbReference>
<dbReference type="PANTHER" id="PTHR11709:SF270">
    <property type="entry name" value="MONOCOPPER OXIDASE-LIKE PROTEIN SKS1"/>
    <property type="match status" value="1"/>
</dbReference>
<keyword evidence="8" id="KW-0186">Copper</keyword>
<evidence type="ECO:0000313" key="17">
    <source>
        <dbReference type="RefSeq" id="XP_011101121.1"/>
    </source>
</evidence>
<evidence type="ECO:0000256" key="12">
    <source>
        <dbReference type="SAM" id="SignalP"/>
    </source>
</evidence>
<evidence type="ECO:0000256" key="3">
    <source>
        <dbReference type="ARBA" id="ARBA00010609"/>
    </source>
</evidence>
<evidence type="ECO:0000259" key="15">
    <source>
        <dbReference type="Pfam" id="PF07732"/>
    </source>
</evidence>
<dbReference type="InterPro" id="IPR001117">
    <property type="entry name" value="Cu-oxidase_2nd"/>
</dbReference>
<evidence type="ECO:0000313" key="16">
    <source>
        <dbReference type="Proteomes" id="UP000504604"/>
    </source>
</evidence>
<dbReference type="PANTHER" id="PTHR11709">
    <property type="entry name" value="MULTI-COPPER OXIDASE"/>
    <property type="match status" value="1"/>
</dbReference>
<dbReference type="GO" id="GO:0005886">
    <property type="term" value="C:plasma membrane"/>
    <property type="evidence" value="ECO:0007669"/>
    <property type="project" value="UniProtKB-SubCell"/>
</dbReference>
<evidence type="ECO:0000256" key="10">
    <source>
        <dbReference type="ARBA" id="ARBA00023180"/>
    </source>
</evidence>
<evidence type="ECO:0000256" key="1">
    <source>
        <dbReference type="ARBA" id="ARBA00001935"/>
    </source>
</evidence>
<comment type="similarity">
    <text evidence="3">Belongs to the multicopper oxidase family.</text>
</comment>
<dbReference type="Pfam" id="PF00394">
    <property type="entry name" value="Cu-oxidase"/>
    <property type="match status" value="1"/>
</dbReference>
<evidence type="ECO:0000256" key="7">
    <source>
        <dbReference type="ARBA" id="ARBA00022729"/>
    </source>
</evidence>
<keyword evidence="4" id="KW-1003">Cell membrane</keyword>
<keyword evidence="7 12" id="KW-0732">Signal</keyword>
<evidence type="ECO:0000256" key="8">
    <source>
        <dbReference type="ARBA" id="ARBA00023008"/>
    </source>
</evidence>
<keyword evidence="11" id="KW-0449">Lipoprotein</keyword>
<dbReference type="FunFam" id="2.60.40.420:FF:000012">
    <property type="entry name" value="Monocopper oxidase-like protein"/>
    <property type="match status" value="1"/>
</dbReference>
<evidence type="ECO:0000256" key="5">
    <source>
        <dbReference type="ARBA" id="ARBA00022622"/>
    </source>
</evidence>
<feature type="chain" id="PRO_5026996338" evidence="12">
    <location>
        <begin position="22"/>
        <end position="589"/>
    </location>
</feature>
<dbReference type="FunFam" id="2.60.40.420:FF:000016">
    <property type="entry name" value="Monocopper oxidase-like protein"/>
    <property type="match status" value="1"/>
</dbReference>
<keyword evidence="9" id="KW-0472">Membrane</keyword>
<evidence type="ECO:0000256" key="6">
    <source>
        <dbReference type="ARBA" id="ARBA00022723"/>
    </source>
</evidence>
<comment type="cofactor">
    <cofactor evidence="1">
        <name>Cu cation</name>
        <dbReference type="ChEBI" id="CHEBI:23378"/>
    </cofactor>
</comment>
<feature type="domain" description="Plastocyanin-like" evidence="15">
    <location>
        <begin position="33"/>
        <end position="146"/>
    </location>
</feature>
<protein>
    <submittedName>
        <fullName evidence="17">Monocopper oxidase-like protein SKS1</fullName>
    </submittedName>
</protein>
<sequence length="589" mass="65667">MAAFGSAYLICVGLLLGVCLGADPFANFELDFSYITASPLGVPQQVIAVNGKFPGPVINVTTNYNVVVNVKNKLDEDLLVTWSGIQMRRSSWQDGVLGTNCPIPPKWNWTYQFQVKDQIGSFFYFPSLNMQRASGGFGPFIITNRNIIPIPFNTPDGDIVIMIGDWYTRNHTALRKALDAGQELGMPDGVLINGKGPYRYNNSLVPDGIEHETINVDPGKTYRIRVHNVGVSTCLNFRIQSHNLLLAETEGYYTSQQNYTSLDIHVGQSYSFLVTMDQNASSDYYIVASARFVNQSLWQRVTGVAVLHYSNSKGSATGPLPDPPNDFYDTSYSLNQAMSIRQNVTASGARPNPQGSFHYGQINVTDVYILKSLPPVMIDGKLRATYNGISFVNPDTPIRLADVYKVKGDYKLDFPNKPLNRTPIVDRSIINATYKGFIEIILQNNDTVVQTFHLDGYSFFVVGMGYGEWTENNRGSYNRWDAISRSTVQVFAGGWTAVFVSLDNVGVWNLRTENLDRWYLGQETYMRIINPEDTDNKTELPAPDNVLYCGALSRMQKPQKASSASTLHVHSQLYVALLVVFSTVIVILC</sequence>
<evidence type="ECO:0000256" key="11">
    <source>
        <dbReference type="ARBA" id="ARBA00023288"/>
    </source>
</evidence>
<accession>A0A6I9UKV0</accession>
<keyword evidence="5" id="KW-0336">GPI-anchor</keyword>
<evidence type="ECO:0000256" key="4">
    <source>
        <dbReference type="ARBA" id="ARBA00022475"/>
    </source>
</evidence>